<evidence type="ECO:0000313" key="2">
    <source>
        <dbReference type="EMBL" id="CAF2257418.1"/>
    </source>
</evidence>
<organism evidence="2 4">
    <name type="scientific">Rotaria magnacalcarata</name>
    <dbReference type="NCBI Taxonomy" id="392030"/>
    <lineage>
        <taxon>Eukaryota</taxon>
        <taxon>Metazoa</taxon>
        <taxon>Spiralia</taxon>
        <taxon>Gnathifera</taxon>
        <taxon>Rotifera</taxon>
        <taxon>Eurotatoria</taxon>
        <taxon>Bdelloidea</taxon>
        <taxon>Philodinida</taxon>
        <taxon>Philodinidae</taxon>
        <taxon>Rotaria</taxon>
    </lineage>
</organism>
<feature type="region of interest" description="Disordered" evidence="1">
    <location>
        <begin position="26"/>
        <end position="52"/>
    </location>
</feature>
<sequence>MGSKDMDYPNPIPGITMGLKKTLLKSPLRSPLGSPLRSPPTVDLEPLNENKDDVDNAEHLDAKYIKKFPYENSLPIENEELKNREMIKCNFPPGEQMELTHKRQRIFMEELLYADVEDKNESNTLKIINEYKYERKTIKLNKDDDSLNKYQDKSLQERQFNDTTDKVIDRSDIIDTTATGSAARNSNQWSTNFTRLLDVDACHVVKESNNEIETKLKKGVAKKEIKKDKNQKIPMIFADNKIKINKNGNAELTKQSKSFDCLRSMTDPLRVNSQSGKLPDLLVSKSLPNILQGEHVVEQNRGQNLKKSIVISMRNTDKETGNINQENIGSKEFSTAQLYRLKGPSAERKAQDGNCSTASKDLAEELKLSIENPKSKTVCFHEPLNQLSISDHFEDVTHGQTSPSEEIQMPHRSHYIGSLEKPSSKDENHSASINKLLNCLLWPRMSFRRSYHRKSRREAHSSDAGERLSKPSSDTRNKGLMPEVTVTKVLETKVELPITVTPFKETDVAETRPSIGPSVSRRRKRLGSVQMRNPVDYLIENNMEEHLKLGLITKEDVEVYEWKKATGN</sequence>
<reference evidence="2" key="1">
    <citation type="submission" date="2021-02" db="EMBL/GenBank/DDBJ databases">
        <authorList>
            <person name="Nowell W R."/>
        </authorList>
    </citation>
    <scope>NUCLEOTIDE SEQUENCE</scope>
</reference>
<name>A0A817AE28_9BILA</name>
<comment type="caution">
    <text evidence="2">The sequence shown here is derived from an EMBL/GenBank/DDBJ whole genome shotgun (WGS) entry which is preliminary data.</text>
</comment>
<feature type="compositionally biased region" description="Basic and acidic residues" evidence="1">
    <location>
        <begin position="458"/>
        <end position="477"/>
    </location>
</feature>
<dbReference type="Proteomes" id="UP000663887">
    <property type="component" value="Unassembled WGS sequence"/>
</dbReference>
<accession>A0A817AE28</accession>
<dbReference type="Proteomes" id="UP000663842">
    <property type="component" value="Unassembled WGS sequence"/>
</dbReference>
<dbReference type="EMBL" id="CAJOBF010006001">
    <property type="protein sequence ID" value="CAF4193608.1"/>
    <property type="molecule type" value="Genomic_DNA"/>
</dbReference>
<dbReference type="AlphaFoldDB" id="A0A817AE28"/>
<evidence type="ECO:0000313" key="4">
    <source>
        <dbReference type="Proteomes" id="UP000663887"/>
    </source>
</evidence>
<proteinExistence type="predicted"/>
<evidence type="ECO:0000256" key="1">
    <source>
        <dbReference type="SAM" id="MobiDB-lite"/>
    </source>
</evidence>
<feature type="region of interest" description="Disordered" evidence="1">
    <location>
        <begin position="451"/>
        <end position="480"/>
    </location>
</feature>
<protein>
    <submittedName>
        <fullName evidence="2">Uncharacterized protein</fullName>
    </submittedName>
</protein>
<gene>
    <name evidence="3" type="ORF">UXM345_LOCUS27581</name>
    <name evidence="2" type="ORF">XDN619_LOCUS35797</name>
</gene>
<evidence type="ECO:0000313" key="3">
    <source>
        <dbReference type="EMBL" id="CAF4193608.1"/>
    </source>
</evidence>
<feature type="compositionally biased region" description="Low complexity" evidence="1">
    <location>
        <begin position="26"/>
        <end position="40"/>
    </location>
</feature>
<dbReference type="EMBL" id="CAJNRG010018433">
    <property type="protein sequence ID" value="CAF2257418.1"/>
    <property type="molecule type" value="Genomic_DNA"/>
</dbReference>